<accession>A0A3B3TZC7</accession>
<proteinExistence type="predicted"/>
<evidence type="ECO:0000259" key="3">
    <source>
        <dbReference type="Pfam" id="PF00535"/>
    </source>
</evidence>
<evidence type="ECO:0000313" key="5">
    <source>
        <dbReference type="Proteomes" id="UP000261500"/>
    </source>
</evidence>
<dbReference type="AlphaFoldDB" id="A0A3B3TZC7"/>
<dbReference type="InterPro" id="IPR029044">
    <property type="entry name" value="Nucleotide-diphossugar_trans"/>
</dbReference>
<dbReference type="GO" id="GO:0005794">
    <property type="term" value="C:Golgi apparatus"/>
    <property type="evidence" value="ECO:0007669"/>
    <property type="project" value="TreeGrafter"/>
</dbReference>
<feature type="region of interest" description="Disordered" evidence="2">
    <location>
        <begin position="1"/>
        <end position="26"/>
    </location>
</feature>
<dbReference type="GeneTree" id="ENSGT00940000155456"/>
<evidence type="ECO:0000256" key="2">
    <source>
        <dbReference type="SAM" id="MobiDB-lite"/>
    </source>
</evidence>
<dbReference type="Gene3D" id="3.90.550.10">
    <property type="entry name" value="Spore Coat Polysaccharide Biosynthesis Protein SpsA, Chain A"/>
    <property type="match status" value="1"/>
</dbReference>
<dbReference type="InterPro" id="IPR001173">
    <property type="entry name" value="Glyco_trans_2-like"/>
</dbReference>
<name>A0A3B3TZC7_9TELE</name>
<dbReference type="GO" id="GO:0006493">
    <property type="term" value="P:protein O-linked glycosylation"/>
    <property type="evidence" value="ECO:0007669"/>
    <property type="project" value="TreeGrafter"/>
</dbReference>
<sequence>RKYQGNSQENIKSVHRHKNPNQHTLDGENQIYNTEHAHICRQEPTRCAQKVPLLRLQRLPECRNMSYSSDLPQLSVIFIFVNEALSVLLRSVHTVIQRTPSYLLKEIILVDDNSNMELKEHLQSFVDETNAQHGPGFVKVVRHAKQEGLIRSRVSGWRVATAPVVALFDAHVEFNTGWAEPILQRIKEDRTRVVSPSFDNIKYDTFEIEEYPLSAQGFDWELWCRYLNPPKSWWMLRNHTAPIRSPALIGCFVVDRKYFEEIGLLDEGMEIYGGENVELGIRVRRISAPEDVRNLCCMVPSGKVSCSHLMGRINIFTLLLTSHHNTVNCSSFRSMIMQISDDVLTESVVLVSQGLFSYSK</sequence>
<reference evidence="4" key="1">
    <citation type="submission" date="2025-08" db="UniProtKB">
        <authorList>
            <consortium name="Ensembl"/>
        </authorList>
    </citation>
    <scope>IDENTIFICATION</scope>
</reference>
<dbReference type="SUPFAM" id="SSF53448">
    <property type="entry name" value="Nucleotide-diphospho-sugar transferases"/>
    <property type="match status" value="1"/>
</dbReference>
<dbReference type="FunFam" id="3.90.550.10:FF:000549">
    <property type="entry name" value="Uncharacterized protein"/>
    <property type="match status" value="1"/>
</dbReference>
<feature type="compositionally biased region" description="Polar residues" evidence="2">
    <location>
        <begin position="1"/>
        <end position="11"/>
    </location>
</feature>
<dbReference type="Ensembl" id="ENSPLAT00000007013.1">
    <property type="protein sequence ID" value="ENSPLAP00000005983.1"/>
    <property type="gene ID" value="ENSPLAG00000008073.1"/>
</dbReference>
<protein>
    <submittedName>
        <fullName evidence="4">UDP-N-acetyl-alpha-D-galactosamine:polypeptide N-acetylgalactosaminyltransferase 18a</fullName>
    </submittedName>
</protein>
<feature type="domain" description="Glycosyltransferase 2-like" evidence="3">
    <location>
        <begin position="75"/>
        <end position="262"/>
    </location>
</feature>
<dbReference type="PANTHER" id="PTHR11675:SF37">
    <property type="entry name" value="POLYPEPTIDE N-ACETYLGALACTOSAMINYLTRANSFERASE 18"/>
    <property type="match status" value="1"/>
</dbReference>
<dbReference type="Pfam" id="PF00535">
    <property type="entry name" value="Glycos_transf_2"/>
    <property type="match status" value="1"/>
</dbReference>
<organism evidence="4 5">
    <name type="scientific">Poecilia latipinna</name>
    <name type="common">sailfin molly</name>
    <dbReference type="NCBI Taxonomy" id="48699"/>
    <lineage>
        <taxon>Eukaryota</taxon>
        <taxon>Metazoa</taxon>
        <taxon>Chordata</taxon>
        <taxon>Craniata</taxon>
        <taxon>Vertebrata</taxon>
        <taxon>Euteleostomi</taxon>
        <taxon>Actinopterygii</taxon>
        <taxon>Neopterygii</taxon>
        <taxon>Teleostei</taxon>
        <taxon>Neoteleostei</taxon>
        <taxon>Acanthomorphata</taxon>
        <taxon>Ovalentaria</taxon>
        <taxon>Atherinomorphae</taxon>
        <taxon>Cyprinodontiformes</taxon>
        <taxon>Poeciliidae</taxon>
        <taxon>Poeciliinae</taxon>
        <taxon>Poecilia</taxon>
    </lineage>
</organism>
<evidence type="ECO:0000313" key="4">
    <source>
        <dbReference type="Ensembl" id="ENSPLAP00000005983.1"/>
    </source>
</evidence>
<reference evidence="4" key="2">
    <citation type="submission" date="2025-09" db="UniProtKB">
        <authorList>
            <consortium name="Ensembl"/>
        </authorList>
    </citation>
    <scope>IDENTIFICATION</scope>
</reference>
<dbReference type="GO" id="GO:0004653">
    <property type="term" value="F:polypeptide N-acetylgalactosaminyltransferase activity"/>
    <property type="evidence" value="ECO:0007669"/>
    <property type="project" value="TreeGrafter"/>
</dbReference>
<keyword evidence="1" id="KW-1015">Disulfide bond</keyword>
<keyword evidence="5" id="KW-1185">Reference proteome</keyword>
<evidence type="ECO:0000256" key="1">
    <source>
        <dbReference type="ARBA" id="ARBA00023157"/>
    </source>
</evidence>
<dbReference type="PANTHER" id="PTHR11675">
    <property type="entry name" value="N-ACETYLGALACTOSAMINYLTRANSFERASE"/>
    <property type="match status" value="1"/>
</dbReference>
<dbReference type="Proteomes" id="UP000261500">
    <property type="component" value="Unplaced"/>
</dbReference>